<dbReference type="NCBIfam" id="TIGR01191">
    <property type="entry name" value="ccmC"/>
    <property type="match status" value="1"/>
</dbReference>
<dbReference type="Pfam" id="PF01578">
    <property type="entry name" value="Cytochrom_C_asm"/>
    <property type="match status" value="1"/>
</dbReference>
<dbReference type="InterPro" id="IPR045062">
    <property type="entry name" value="Cyt_c_biogenesis_CcsA/CcmC"/>
</dbReference>
<evidence type="ECO:0000256" key="3">
    <source>
        <dbReference type="ARBA" id="ARBA00005840"/>
    </source>
</evidence>
<evidence type="ECO:0000259" key="10">
    <source>
        <dbReference type="Pfam" id="PF01578"/>
    </source>
</evidence>
<feature type="transmembrane region" description="Helical" evidence="9">
    <location>
        <begin position="158"/>
        <end position="177"/>
    </location>
</feature>
<sequence length="262" mass="29813">MKDTLLRWFHKWGSPKWFYDLSGRWMPWLAGLSLICLLVGSIWALAFAPMDYQQGNSFRIIYLHVPAAILAQSAYMLLAILGVITLVWRMKMTEILATACAPIGASMTFLALVTGSLWGVPTWGTWWIWDARLTSMLVLLFLYLGIMALQDAIRDPSSAARASAILAIVGVINIPIIKYSVEWWYTLHQPATFKLTEKPAMPMEMWLPLLMMLIGFYAFFAWSLLLRARHQVLIREQKTRWVTQLLDAKPATKSDPSESAKS</sequence>
<dbReference type="AlphaFoldDB" id="A0A1H6QRH2"/>
<organism evidence="11 12">
    <name type="scientific">Allopseudospirillum japonicum</name>
    <dbReference type="NCBI Taxonomy" id="64971"/>
    <lineage>
        <taxon>Bacteria</taxon>
        <taxon>Pseudomonadati</taxon>
        <taxon>Pseudomonadota</taxon>
        <taxon>Gammaproteobacteria</taxon>
        <taxon>Oceanospirillales</taxon>
        <taxon>Oceanospirillaceae</taxon>
        <taxon>Allopseudospirillum</taxon>
    </lineage>
</organism>
<comment type="subcellular location">
    <subcellularLocation>
        <location evidence="9">Cell inner membrane</location>
    </subcellularLocation>
    <subcellularLocation>
        <location evidence="2">Membrane</location>
        <topology evidence="2">Multi-pass membrane protein</topology>
    </subcellularLocation>
</comment>
<keyword evidence="9" id="KW-0813">Transport</keyword>
<dbReference type="GO" id="GO:0015232">
    <property type="term" value="F:heme transmembrane transporter activity"/>
    <property type="evidence" value="ECO:0007669"/>
    <property type="project" value="InterPro"/>
</dbReference>
<keyword evidence="7 9" id="KW-1133">Transmembrane helix</keyword>
<evidence type="ECO:0000256" key="5">
    <source>
        <dbReference type="ARBA" id="ARBA00022692"/>
    </source>
</evidence>
<keyword evidence="6 9" id="KW-0201">Cytochrome c-type biogenesis</keyword>
<comment type="function">
    <text evidence="1 9">Required for the export of heme to the periplasm for the biogenesis of c-type cytochromes.</text>
</comment>
<dbReference type="InterPro" id="IPR002541">
    <property type="entry name" value="Cyt_c_assembly"/>
</dbReference>
<dbReference type="PRINTS" id="PR01386">
    <property type="entry name" value="CCMCBIOGNSIS"/>
</dbReference>
<evidence type="ECO:0000256" key="6">
    <source>
        <dbReference type="ARBA" id="ARBA00022748"/>
    </source>
</evidence>
<proteinExistence type="inferred from homology"/>
<dbReference type="OrthoDB" id="9778550at2"/>
<dbReference type="GO" id="GO:0020037">
    <property type="term" value="F:heme binding"/>
    <property type="evidence" value="ECO:0007669"/>
    <property type="project" value="InterPro"/>
</dbReference>
<feature type="transmembrane region" description="Helical" evidence="9">
    <location>
        <begin position="60"/>
        <end position="88"/>
    </location>
</feature>
<feature type="transmembrane region" description="Helical" evidence="9">
    <location>
        <begin position="95"/>
        <end position="120"/>
    </location>
</feature>
<gene>
    <name evidence="9" type="primary">ccmC</name>
    <name evidence="11" type="ORF">SAMN05421831_102136</name>
</gene>
<comment type="caution">
    <text evidence="9">Lacks conserved residue(s) required for the propagation of feature annotation.</text>
</comment>
<evidence type="ECO:0000256" key="2">
    <source>
        <dbReference type="ARBA" id="ARBA00004141"/>
    </source>
</evidence>
<comment type="similarity">
    <text evidence="3 9">Belongs to the CcmC/CycZ/HelC family.</text>
</comment>
<evidence type="ECO:0000313" key="12">
    <source>
        <dbReference type="Proteomes" id="UP000242999"/>
    </source>
</evidence>
<dbReference type="GO" id="GO:0005886">
    <property type="term" value="C:plasma membrane"/>
    <property type="evidence" value="ECO:0007669"/>
    <property type="project" value="UniProtKB-SubCell"/>
</dbReference>
<feature type="transmembrane region" description="Helical" evidence="9">
    <location>
        <begin position="205"/>
        <end position="226"/>
    </location>
</feature>
<evidence type="ECO:0000256" key="1">
    <source>
        <dbReference type="ARBA" id="ARBA00002442"/>
    </source>
</evidence>
<evidence type="ECO:0000313" key="11">
    <source>
        <dbReference type="EMBL" id="SEI46209.1"/>
    </source>
</evidence>
<feature type="domain" description="Cytochrome c assembly protein" evidence="10">
    <location>
        <begin position="31"/>
        <end position="188"/>
    </location>
</feature>
<dbReference type="GO" id="GO:0017004">
    <property type="term" value="P:cytochrome complex assembly"/>
    <property type="evidence" value="ECO:0007669"/>
    <property type="project" value="UniProtKB-KW"/>
</dbReference>
<evidence type="ECO:0000256" key="4">
    <source>
        <dbReference type="ARBA" id="ARBA00016463"/>
    </source>
</evidence>
<dbReference type="PANTHER" id="PTHR30071:SF1">
    <property type="entry name" value="CYTOCHROME B_B6 PROTEIN-RELATED"/>
    <property type="match status" value="1"/>
</dbReference>
<keyword evidence="5 9" id="KW-0812">Transmembrane</keyword>
<dbReference type="InterPro" id="IPR003557">
    <property type="entry name" value="Cyt_c_biogenesis_CcmC"/>
</dbReference>
<dbReference type="RefSeq" id="WP_093308656.1">
    <property type="nucleotide sequence ID" value="NZ_FNYH01000002.1"/>
</dbReference>
<keyword evidence="12" id="KW-1185">Reference proteome</keyword>
<protein>
    <recommendedName>
        <fullName evidence="4 9">Heme exporter protein C</fullName>
    </recommendedName>
    <alternativeName>
        <fullName evidence="9">Cytochrome c-type biogenesis protein</fullName>
    </alternativeName>
</protein>
<dbReference type="EMBL" id="FNYH01000002">
    <property type="protein sequence ID" value="SEI46209.1"/>
    <property type="molecule type" value="Genomic_DNA"/>
</dbReference>
<feature type="transmembrane region" description="Helical" evidence="9">
    <location>
        <begin position="126"/>
        <end position="146"/>
    </location>
</feature>
<keyword evidence="8 9" id="KW-0472">Membrane</keyword>
<dbReference type="Proteomes" id="UP000242999">
    <property type="component" value="Unassembled WGS sequence"/>
</dbReference>
<evidence type="ECO:0000256" key="8">
    <source>
        <dbReference type="ARBA" id="ARBA00023136"/>
    </source>
</evidence>
<dbReference type="STRING" id="64971.SAMN05421831_102136"/>
<keyword evidence="9" id="KW-1003">Cell membrane</keyword>
<accession>A0A1H6QRH2</accession>
<reference evidence="12" key="1">
    <citation type="submission" date="2016-10" db="EMBL/GenBank/DDBJ databases">
        <authorList>
            <person name="Varghese N."/>
            <person name="Submissions S."/>
        </authorList>
    </citation>
    <scope>NUCLEOTIDE SEQUENCE [LARGE SCALE GENOMIC DNA]</scope>
    <source>
        <strain evidence="12">DSM 7165</strain>
    </source>
</reference>
<name>A0A1H6QRH2_9GAMM</name>
<evidence type="ECO:0000256" key="9">
    <source>
        <dbReference type="RuleBase" id="RU364092"/>
    </source>
</evidence>
<keyword evidence="9" id="KW-0997">Cell inner membrane</keyword>
<dbReference type="PANTHER" id="PTHR30071">
    <property type="entry name" value="HEME EXPORTER PROTEIN C"/>
    <property type="match status" value="1"/>
</dbReference>
<evidence type="ECO:0000256" key="7">
    <source>
        <dbReference type="ARBA" id="ARBA00022989"/>
    </source>
</evidence>